<evidence type="ECO:0000256" key="1">
    <source>
        <dbReference type="SAM" id="MobiDB-lite"/>
    </source>
</evidence>
<gene>
    <name evidence="2" type="ORF">GA0070623_5670</name>
</gene>
<evidence type="ECO:0000313" key="3">
    <source>
        <dbReference type="Proteomes" id="UP000198226"/>
    </source>
</evidence>
<reference evidence="3" key="1">
    <citation type="submission" date="2016-06" db="EMBL/GenBank/DDBJ databases">
        <authorList>
            <person name="Varghese N."/>
            <person name="Submissions Spin"/>
        </authorList>
    </citation>
    <scope>NUCLEOTIDE SEQUENCE [LARGE SCALE GENOMIC DNA]</scope>
    <source>
        <strain evidence="3">DSM 44983</strain>
    </source>
</reference>
<proteinExistence type="predicted"/>
<dbReference type="EMBL" id="LT607752">
    <property type="protein sequence ID" value="SCG81296.1"/>
    <property type="molecule type" value="Genomic_DNA"/>
</dbReference>
<evidence type="ECO:0000313" key="2">
    <source>
        <dbReference type="EMBL" id="SCG81296.1"/>
    </source>
</evidence>
<dbReference type="AlphaFoldDB" id="A0A1C5KFU7"/>
<name>A0A1C5KFU7_9ACTN</name>
<dbReference type="Proteomes" id="UP000198226">
    <property type="component" value="Chromosome I"/>
</dbReference>
<sequence>MEPVRPTARVGQCPEDVTLPAIRRNFPPSQTGVTEDMVIIGQVAIVAGSAGLAAGSPHPSQVWVGKPRFTPPWRGSSQRLVTTLPRVKNRTPSSPWACRSPKRDAFQPPNE</sequence>
<protein>
    <submittedName>
        <fullName evidence="2">Uncharacterized protein</fullName>
    </submittedName>
</protein>
<organism evidence="2 3">
    <name type="scientific">Micromonospora rifamycinica</name>
    <dbReference type="NCBI Taxonomy" id="291594"/>
    <lineage>
        <taxon>Bacteria</taxon>
        <taxon>Bacillati</taxon>
        <taxon>Actinomycetota</taxon>
        <taxon>Actinomycetes</taxon>
        <taxon>Micromonosporales</taxon>
        <taxon>Micromonosporaceae</taxon>
        <taxon>Micromonospora</taxon>
    </lineage>
</organism>
<accession>A0A1C5KFU7</accession>
<keyword evidence="3" id="KW-1185">Reference proteome</keyword>
<feature type="region of interest" description="Disordered" evidence="1">
    <location>
        <begin position="68"/>
        <end position="111"/>
    </location>
</feature>